<proteinExistence type="predicted"/>
<organism evidence="10 11">
    <name type="scientific">Branchiostoma belcheri</name>
    <name type="common">Amphioxus</name>
    <dbReference type="NCBI Taxonomy" id="7741"/>
    <lineage>
        <taxon>Eukaryota</taxon>
        <taxon>Metazoa</taxon>
        <taxon>Chordata</taxon>
        <taxon>Cephalochordata</taxon>
        <taxon>Leptocardii</taxon>
        <taxon>Amphioxiformes</taxon>
        <taxon>Branchiostomatidae</taxon>
        <taxon>Branchiostoma</taxon>
    </lineage>
</organism>
<feature type="transmembrane region" description="Helical" evidence="8">
    <location>
        <begin position="438"/>
        <end position="457"/>
    </location>
</feature>
<comment type="subcellular location">
    <subcellularLocation>
        <location evidence="1">Membrane</location>
        <topology evidence="1">Single-pass type I membrane protein</topology>
    </subcellularLocation>
</comment>
<dbReference type="Pfam" id="PF01437">
    <property type="entry name" value="PSI"/>
    <property type="match status" value="1"/>
</dbReference>
<accession>A0A6P4Z9A2</accession>
<feature type="chain" id="PRO_5028264405" evidence="9">
    <location>
        <begin position="17"/>
        <end position="479"/>
    </location>
</feature>
<dbReference type="InterPro" id="IPR002165">
    <property type="entry name" value="Plexin_repeat"/>
</dbReference>
<evidence type="ECO:0000256" key="1">
    <source>
        <dbReference type="ARBA" id="ARBA00004479"/>
    </source>
</evidence>
<sequence>MDNCLGPILLVSVTLALLGASKEQSVGGVPRLEARSAATFPEDSLPPQENDSNVESRREYYQPIYIPSYPPGGGFWVELDPGERWVTVATGLPETEVQDKSIRTSFDFPFYGHPIRNVSIAMEGFLSIGSLLMESMASTQYIAPLMANFDATLDPMSAVRYRDNGSTLTVEWFRVRLEDNVDAGSFTFQVTLCSDGRIIFVYKEVPIPTSRIDDSSYPVRMGISDAYTVDILLLPIANVHRKTVYEYHTLDLQLQKVKSRSAFLLSPLPTCSLFTDCWSCLSGRIGFQCGWCAAVKMCSDGYDRKRQQWVDAGCDQEAVTKKCEEETLPPETLTTSSKPKEPPPPRPPKALDVSYTGRDEVEEAGLRGGLEAGTRDDLSAGTRDNLDGPLQVVNPKSSRVQNIEKIKDSKSSVKMADAGEPSQVVRRFRSAQALETEVIIGILVAVVIVVVAIAWIIHAYSRRSTPELVVVEWRPPDPR</sequence>
<feature type="signal peptide" evidence="9">
    <location>
        <begin position="1"/>
        <end position="16"/>
    </location>
</feature>
<keyword evidence="4 8" id="KW-1133">Transmembrane helix</keyword>
<dbReference type="GeneID" id="109474573"/>
<keyword evidence="10" id="KW-1185">Reference proteome</keyword>
<evidence type="ECO:0000313" key="11">
    <source>
        <dbReference type="RefSeq" id="XP_019630464.1"/>
    </source>
</evidence>
<protein>
    <submittedName>
        <fullName evidence="11">Plexin domain-containing protein 2-like</fullName>
    </submittedName>
</protein>
<reference evidence="11" key="1">
    <citation type="submission" date="2025-08" db="UniProtKB">
        <authorList>
            <consortium name="RefSeq"/>
        </authorList>
    </citation>
    <scope>IDENTIFICATION</scope>
    <source>
        <tissue evidence="11">Gonad</tissue>
    </source>
</reference>
<evidence type="ECO:0000256" key="3">
    <source>
        <dbReference type="ARBA" id="ARBA00022729"/>
    </source>
</evidence>
<evidence type="ECO:0000256" key="6">
    <source>
        <dbReference type="ARBA" id="ARBA00023180"/>
    </source>
</evidence>
<feature type="region of interest" description="Disordered" evidence="7">
    <location>
        <begin position="325"/>
        <end position="388"/>
    </location>
</feature>
<dbReference type="GO" id="GO:0016020">
    <property type="term" value="C:membrane"/>
    <property type="evidence" value="ECO:0007669"/>
    <property type="project" value="UniProtKB-SubCell"/>
</dbReference>
<evidence type="ECO:0000256" key="2">
    <source>
        <dbReference type="ARBA" id="ARBA00022692"/>
    </source>
</evidence>
<keyword evidence="2 8" id="KW-0812">Transmembrane</keyword>
<dbReference type="RefSeq" id="XP_019630464.1">
    <property type="nucleotide sequence ID" value="XM_019774905.1"/>
</dbReference>
<dbReference type="KEGG" id="bbel:109474573"/>
<dbReference type="PANTHER" id="PTHR13055:SF12">
    <property type="entry name" value="LD40707P"/>
    <property type="match status" value="1"/>
</dbReference>
<dbReference type="InterPro" id="IPR031152">
    <property type="entry name" value="PLXDC"/>
</dbReference>
<gene>
    <name evidence="11" type="primary">LOC109474573</name>
</gene>
<keyword evidence="6" id="KW-0325">Glycoprotein</keyword>
<keyword evidence="3 9" id="KW-0732">Signal</keyword>
<evidence type="ECO:0000256" key="4">
    <source>
        <dbReference type="ARBA" id="ARBA00022989"/>
    </source>
</evidence>
<evidence type="ECO:0000256" key="9">
    <source>
        <dbReference type="SAM" id="SignalP"/>
    </source>
</evidence>
<evidence type="ECO:0000256" key="8">
    <source>
        <dbReference type="SAM" id="Phobius"/>
    </source>
</evidence>
<dbReference type="PANTHER" id="PTHR13055">
    <property type="entry name" value="TUMOR ENDOTHELIAL MARKER 7 RELATED"/>
    <property type="match status" value="1"/>
</dbReference>
<evidence type="ECO:0000256" key="7">
    <source>
        <dbReference type="SAM" id="MobiDB-lite"/>
    </source>
</evidence>
<dbReference type="AlphaFoldDB" id="A0A6P4Z9A2"/>
<name>A0A6P4Z9A2_BRABE</name>
<dbReference type="Proteomes" id="UP000515135">
    <property type="component" value="Unplaced"/>
</dbReference>
<evidence type="ECO:0000313" key="10">
    <source>
        <dbReference type="Proteomes" id="UP000515135"/>
    </source>
</evidence>
<dbReference type="OrthoDB" id="6285106at2759"/>
<evidence type="ECO:0000256" key="5">
    <source>
        <dbReference type="ARBA" id="ARBA00023136"/>
    </source>
</evidence>
<keyword evidence="5 8" id="KW-0472">Membrane</keyword>